<dbReference type="KEGG" id="sata:C5746_20975"/>
<evidence type="ECO:0000313" key="1">
    <source>
        <dbReference type="EMBL" id="AXE78993.1"/>
    </source>
</evidence>
<dbReference type="AlphaFoldDB" id="A0A2Z5JFG4"/>
<protein>
    <submittedName>
        <fullName evidence="1">Uncharacterized protein</fullName>
    </submittedName>
</protein>
<gene>
    <name evidence="1" type="ORF">C5746_20975</name>
</gene>
<dbReference type="Proteomes" id="UP000252698">
    <property type="component" value="Chromosome"/>
</dbReference>
<proteinExistence type="predicted"/>
<dbReference type="GeneID" id="95520916"/>
<reference evidence="1 2" key="1">
    <citation type="journal article" date="2018" name="Front. Microbiol.">
        <title>Genome Sequencing of Streptomyces atratus SCSIOZH16 and Activation Production of Nocardamine via Metabolic Engineering.</title>
        <authorList>
            <person name="Li Y."/>
            <person name="Zhang C."/>
            <person name="Liu C."/>
            <person name="Ju J."/>
            <person name="Ma J."/>
        </authorList>
    </citation>
    <scope>NUCLEOTIDE SEQUENCE [LARGE SCALE GENOMIC DNA]</scope>
    <source>
        <strain evidence="1 2">SCSIO_ZH16</strain>
    </source>
</reference>
<organism evidence="1 2">
    <name type="scientific">Streptomyces atratus</name>
    <dbReference type="NCBI Taxonomy" id="1893"/>
    <lineage>
        <taxon>Bacteria</taxon>
        <taxon>Bacillati</taxon>
        <taxon>Actinomycetota</taxon>
        <taxon>Actinomycetes</taxon>
        <taxon>Kitasatosporales</taxon>
        <taxon>Streptomycetaceae</taxon>
        <taxon>Streptomyces</taxon>
    </lineage>
</organism>
<name>A0A2Z5JFG4_STRAR</name>
<accession>A0A2Z5JFG4</accession>
<dbReference type="RefSeq" id="WP_114245542.1">
    <property type="nucleotide sequence ID" value="NZ_CP027306.1"/>
</dbReference>
<dbReference type="EMBL" id="CP027306">
    <property type="protein sequence ID" value="AXE78993.1"/>
    <property type="molecule type" value="Genomic_DNA"/>
</dbReference>
<sequence>MRQSEEGQAISAELPQRLQAWFADHEDRLQSCGVTGAIQQSPEDGRTKISTWLTLENDEHVAVLIVWSSGEAELEYGDLATGQVRQQHRDLCTFQDLLDAIETIREWIRIKGKSSLEG</sequence>
<evidence type="ECO:0000313" key="2">
    <source>
        <dbReference type="Proteomes" id="UP000252698"/>
    </source>
</evidence>